<protein>
    <submittedName>
        <fullName evidence="1">Uncharacterized protein</fullName>
    </submittedName>
</protein>
<sequence>MSLPFPSDFAPNSDSFSVQSYKDSQISIQPLIKTKKMNSVIMRTSAFNAALLCTRKNSILGYMYKSCSDRPVNVRV</sequence>
<name>A0A9D4MZ99_DREPO</name>
<reference evidence="1" key="1">
    <citation type="journal article" date="2019" name="bioRxiv">
        <title>The Genome of the Zebra Mussel, Dreissena polymorpha: A Resource for Invasive Species Research.</title>
        <authorList>
            <person name="McCartney M.A."/>
            <person name="Auch B."/>
            <person name="Kono T."/>
            <person name="Mallez S."/>
            <person name="Zhang Y."/>
            <person name="Obille A."/>
            <person name="Becker A."/>
            <person name="Abrahante J.E."/>
            <person name="Garbe J."/>
            <person name="Badalamenti J.P."/>
            <person name="Herman A."/>
            <person name="Mangelson H."/>
            <person name="Liachko I."/>
            <person name="Sullivan S."/>
            <person name="Sone E.D."/>
            <person name="Koren S."/>
            <person name="Silverstein K.A.T."/>
            <person name="Beckman K.B."/>
            <person name="Gohl D.M."/>
        </authorList>
    </citation>
    <scope>NUCLEOTIDE SEQUENCE</scope>
    <source>
        <strain evidence="1">Duluth1</strain>
        <tissue evidence="1">Whole animal</tissue>
    </source>
</reference>
<keyword evidence="2" id="KW-1185">Reference proteome</keyword>
<evidence type="ECO:0000313" key="1">
    <source>
        <dbReference type="EMBL" id="KAH3884890.1"/>
    </source>
</evidence>
<accession>A0A9D4MZ99</accession>
<dbReference type="EMBL" id="JAIWYP010000001">
    <property type="protein sequence ID" value="KAH3884890.1"/>
    <property type="molecule type" value="Genomic_DNA"/>
</dbReference>
<proteinExistence type="predicted"/>
<dbReference type="Proteomes" id="UP000828390">
    <property type="component" value="Unassembled WGS sequence"/>
</dbReference>
<dbReference type="AlphaFoldDB" id="A0A9D4MZ99"/>
<evidence type="ECO:0000313" key="2">
    <source>
        <dbReference type="Proteomes" id="UP000828390"/>
    </source>
</evidence>
<organism evidence="1 2">
    <name type="scientific">Dreissena polymorpha</name>
    <name type="common">Zebra mussel</name>
    <name type="synonym">Mytilus polymorpha</name>
    <dbReference type="NCBI Taxonomy" id="45954"/>
    <lineage>
        <taxon>Eukaryota</taxon>
        <taxon>Metazoa</taxon>
        <taxon>Spiralia</taxon>
        <taxon>Lophotrochozoa</taxon>
        <taxon>Mollusca</taxon>
        <taxon>Bivalvia</taxon>
        <taxon>Autobranchia</taxon>
        <taxon>Heteroconchia</taxon>
        <taxon>Euheterodonta</taxon>
        <taxon>Imparidentia</taxon>
        <taxon>Neoheterodontei</taxon>
        <taxon>Myida</taxon>
        <taxon>Dreissenoidea</taxon>
        <taxon>Dreissenidae</taxon>
        <taxon>Dreissena</taxon>
    </lineage>
</organism>
<gene>
    <name evidence="1" type="ORF">DPMN_008876</name>
</gene>
<reference evidence="1" key="2">
    <citation type="submission" date="2020-11" db="EMBL/GenBank/DDBJ databases">
        <authorList>
            <person name="McCartney M.A."/>
            <person name="Auch B."/>
            <person name="Kono T."/>
            <person name="Mallez S."/>
            <person name="Becker A."/>
            <person name="Gohl D.M."/>
            <person name="Silverstein K.A.T."/>
            <person name="Koren S."/>
            <person name="Bechman K.B."/>
            <person name="Herman A."/>
            <person name="Abrahante J.E."/>
            <person name="Garbe J."/>
        </authorList>
    </citation>
    <scope>NUCLEOTIDE SEQUENCE</scope>
    <source>
        <strain evidence="1">Duluth1</strain>
        <tissue evidence="1">Whole animal</tissue>
    </source>
</reference>
<comment type="caution">
    <text evidence="1">The sequence shown here is derived from an EMBL/GenBank/DDBJ whole genome shotgun (WGS) entry which is preliminary data.</text>
</comment>